<dbReference type="Pfam" id="PF02518">
    <property type="entry name" value="HATPase_c"/>
    <property type="match status" value="1"/>
</dbReference>
<gene>
    <name evidence="10" type="ordered locus">Mtc_2385</name>
</gene>
<dbReference type="CDD" id="cd00130">
    <property type="entry name" value="PAS"/>
    <property type="match status" value="1"/>
</dbReference>
<feature type="domain" description="PAC" evidence="9">
    <location>
        <begin position="111"/>
        <end position="163"/>
    </location>
</feature>
<evidence type="ECO:0000256" key="4">
    <source>
        <dbReference type="ARBA" id="ARBA00022679"/>
    </source>
</evidence>
<dbReference type="InterPro" id="IPR035965">
    <property type="entry name" value="PAS-like_dom_sf"/>
</dbReference>
<dbReference type="eggNOG" id="arCOG02353">
    <property type="taxonomic scope" value="Archaea"/>
</dbReference>
<dbReference type="InterPro" id="IPR036890">
    <property type="entry name" value="HATPase_C_sf"/>
</dbReference>
<dbReference type="CDD" id="cd00075">
    <property type="entry name" value="HATPase"/>
    <property type="match status" value="1"/>
</dbReference>
<organism evidence="10 11">
    <name type="scientific">Methanocella conradii (strain DSM 24694 / JCM 17849 / CGMCC 1.5162 / HZ254)</name>
    <dbReference type="NCBI Taxonomy" id="1041930"/>
    <lineage>
        <taxon>Archaea</taxon>
        <taxon>Methanobacteriati</taxon>
        <taxon>Methanobacteriota</taxon>
        <taxon>Stenosarchaea group</taxon>
        <taxon>Methanomicrobia</taxon>
        <taxon>Methanocellales</taxon>
        <taxon>Methanocellaceae</taxon>
        <taxon>Methanocella</taxon>
    </lineage>
</organism>
<evidence type="ECO:0000256" key="1">
    <source>
        <dbReference type="ARBA" id="ARBA00000085"/>
    </source>
</evidence>
<evidence type="ECO:0000259" key="7">
    <source>
        <dbReference type="PROSITE" id="PS50109"/>
    </source>
</evidence>
<keyword evidence="3" id="KW-0597">Phosphoprotein</keyword>
<evidence type="ECO:0000256" key="3">
    <source>
        <dbReference type="ARBA" id="ARBA00022553"/>
    </source>
</evidence>
<dbReference type="PROSITE" id="PS50109">
    <property type="entry name" value="HIS_KIN"/>
    <property type="match status" value="1"/>
</dbReference>
<keyword evidence="4" id="KW-0808">Transferase</keyword>
<sequence>MAGKDSSMDGEGKPDDEGMHAGGNAHRLEAENALRESEAKFRAVFDYAVIGIALADAGKRITACNRALERIAGYSMDELRSMSFTDLSFRDDVEKDLKLYEGLVEGAIDHYQLEKRFVRKDGRVIWGRLIVSSVVNSAGDFQFSVSMLEDINERKRWEEVLSNAKNEAELYVDLMGHDINNMNQITMGYLELARDIISHNGVLGMENASLLDKAYESLQNSSRLIDSVRKLQRGKAGFYPAKPQDIDKVLGEVVGSFKNVHGRDVRINYAPCGSLFVNANDLLKDVFDNLIGNSIKHSRGPLTVNVNASVEFRDGRSYCKVIVEDNGPGIPDSLKSSLFGRLNLATTRARGKGFGLCLTKMLVDDYGGQFWVEDRVEGDHSKGCRFVVLLPMIS</sequence>
<dbReference type="eggNOG" id="arCOG06515">
    <property type="taxonomic scope" value="Archaea"/>
</dbReference>
<dbReference type="GeneID" id="11972560"/>
<comment type="catalytic activity">
    <reaction evidence="1">
        <text>ATP + protein L-histidine = ADP + protein N-phospho-L-histidine.</text>
        <dbReference type="EC" id="2.7.13.3"/>
    </reaction>
</comment>
<reference evidence="10 11" key="1">
    <citation type="journal article" date="2012" name="J. Bacteriol.">
        <title>Complete genome sequence of a thermophilic methanogen, Methanocella conradii HZ254, isolated from Chinese rice field soil.</title>
        <authorList>
            <person name="Lu Z."/>
            <person name="Lu Y."/>
        </authorList>
    </citation>
    <scope>NUCLEOTIDE SEQUENCE [LARGE SCALE GENOMIC DNA]</scope>
    <source>
        <strain evidence="11">DSM 24694 / JCM 17849 / CGMCC 1.5162 / HZ254</strain>
    </source>
</reference>
<dbReference type="PANTHER" id="PTHR43304">
    <property type="entry name" value="PHYTOCHROME-LIKE PROTEIN CPH1"/>
    <property type="match status" value="1"/>
</dbReference>
<dbReference type="SMART" id="SM00086">
    <property type="entry name" value="PAC"/>
    <property type="match status" value="1"/>
</dbReference>
<dbReference type="PROSITE" id="PS50112">
    <property type="entry name" value="PAS"/>
    <property type="match status" value="1"/>
</dbReference>
<dbReference type="EMBL" id="CP003243">
    <property type="protein sequence ID" value="AFD01116.1"/>
    <property type="molecule type" value="Genomic_DNA"/>
</dbReference>
<dbReference type="Proteomes" id="UP000005233">
    <property type="component" value="Chromosome"/>
</dbReference>
<dbReference type="InterPro" id="IPR052162">
    <property type="entry name" value="Sensor_kinase/Photoreceptor"/>
</dbReference>
<dbReference type="OrthoDB" id="8127at2157"/>
<dbReference type="RefSeq" id="WP_014406947.1">
    <property type="nucleotide sequence ID" value="NC_017034.1"/>
</dbReference>
<evidence type="ECO:0000259" key="9">
    <source>
        <dbReference type="PROSITE" id="PS50113"/>
    </source>
</evidence>
<dbReference type="SMART" id="SM00387">
    <property type="entry name" value="HATPase_c"/>
    <property type="match status" value="1"/>
</dbReference>
<evidence type="ECO:0000256" key="6">
    <source>
        <dbReference type="SAM" id="MobiDB-lite"/>
    </source>
</evidence>
<evidence type="ECO:0000256" key="2">
    <source>
        <dbReference type="ARBA" id="ARBA00012438"/>
    </source>
</evidence>
<keyword evidence="5 10" id="KW-0418">Kinase</keyword>
<dbReference type="InterPro" id="IPR005467">
    <property type="entry name" value="His_kinase_dom"/>
</dbReference>
<evidence type="ECO:0000259" key="8">
    <source>
        <dbReference type="PROSITE" id="PS50112"/>
    </source>
</evidence>
<dbReference type="InterPro" id="IPR001610">
    <property type="entry name" value="PAC"/>
</dbReference>
<dbReference type="InterPro" id="IPR000014">
    <property type="entry name" value="PAS"/>
</dbReference>
<dbReference type="SUPFAM" id="SSF55785">
    <property type="entry name" value="PYP-like sensor domain (PAS domain)"/>
    <property type="match status" value="1"/>
</dbReference>
<evidence type="ECO:0000256" key="5">
    <source>
        <dbReference type="ARBA" id="ARBA00022777"/>
    </source>
</evidence>
<dbReference type="HOGENOM" id="CLU_000445_114_58_2"/>
<dbReference type="GO" id="GO:0004673">
    <property type="term" value="F:protein histidine kinase activity"/>
    <property type="evidence" value="ECO:0007669"/>
    <property type="project" value="UniProtKB-EC"/>
</dbReference>
<dbReference type="STRING" id="1041930.Mtc_2385"/>
<dbReference type="NCBIfam" id="TIGR00229">
    <property type="entry name" value="sensory_box"/>
    <property type="match status" value="1"/>
</dbReference>
<dbReference type="Pfam" id="PF13426">
    <property type="entry name" value="PAS_9"/>
    <property type="match status" value="1"/>
</dbReference>
<proteinExistence type="predicted"/>
<evidence type="ECO:0000313" key="10">
    <source>
        <dbReference type="EMBL" id="AFD01116.1"/>
    </source>
</evidence>
<feature type="compositionally biased region" description="Basic and acidic residues" evidence="6">
    <location>
        <begin position="1"/>
        <end position="19"/>
    </location>
</feature>
<feature type="region of interest" description="Disordered" evidence="6">
    <location>
        <begin position="1"/>
        <end position="23"/>
    </location>
</feature>
<dbReference type="Gene3D" id="3.30.565.10">
    <property type="entry name" value="Histidine kinase-like ATPase, C-terminal domain"/>
    <property type="match status" value="1"/>
</dbReference>
<evidence type="ECO:0000313" key="11">
    <source>
        <dbReference type="Proteomes" id="UP000005233"/>
    </source>
</evidence>
<keyword evidence="11" id="KW-1185">Reference proteome</keyword>
<dbReference type="InterPro" id="IPR003594">
    <property type="entry name" value="HATPase_dom"/>
</dbReference>
<dbReference type="SMART" id="SM00091">
    <property type="entry name" value="PAS"/>
    <property type="match status" value="1"/>
</dbReference>
<feature type="domain" description="PAS" evidence="8">
    <location>
        <begin position="37"/>
        <end position="107"/>
    </location>
</feature>
<dbReference type="SUPFAM" id="SSF55874">
    <property type="entry name" value="ATPase domain of HSP90 chaperone/DNA topoisomerase II/histidine kinase"/>
    <property type="match status" value="1"/>
</dbReference>
<dbReference type="AlphaFoldDB" id="H8I6B8"/>
<feature type="domain" description="Histidine kinase" evidence="7">
    <location>
        <begin position="174"/>
        <end position="394"/>
    </location>
</feature>
<dbReference type="InterPro" id="IPR004358">
    <property type="entry name" value="Sig_transdc_His_kin-like_C"/>
</dbReference>
<accession>H8I6B8</accession>
<dbReference type="PROSITE" id="PS50113">
    <property type="entry name" value="PAC"/>
    <property type="match status" value="1"/>
</dbReference>
<dbReference type="PANTHER" id="PTHR43304:SF1">
    <property type="entry name" value="PAC DOMAIN-CONTAINING PROTEIN"/>
    <property type="match status" value="1"/>
</dbReference>
<name>H8I6B8_METCZ</name>
<protein>
    <recommendedName>
        <fullName evidence="2">histidine kinase</fullName>
        <ecNumber evidence="2">2.7.13.3</ecNumber>
    </recommendedName>
</protein>
<dbReference type="InterPro" id="IPR000700">
    <property type="entry name" value="PAS-assoc_C"/>
</dbReference>
<dbReference type="Gene3D" id="3.30.450.20">
    <property type="entry name" value="PAS domain"/>
    <property type="match status" value="1"/>
</dbReference>
<dbReference type="KEGG" id="mez:Mtc_2385"/>
<dbReference type="PRINTS" id="PR00344">
    <property type="entry name" value="BCTRLSENSOR"/>
</dbReference>
<dbReference type="EC" id="2.7.13.3" evidence="2"/>